<accession>A0A9P6PV83</accession>
<dbReference type="Gene3D" id="3.40.50.1820">
    <property type="entry name" value="alpha/beta hydrolase"/>
    <property type="match status" value="1"/>
</dbReference>
<dbReference type="EMBL" id="JAAAJB010000633">
    <property type="protein sequence ID" value="KAG0252766.1"/>
    <property type="molecule type" value="Genomic_DNA"/>
</dbReference>
<feature type="region of interest" description="Disordered" evidence="1">
    <location>
        <begin position="399"/>
        <end position="439"/>
    </location>
</feature>
<evidence type="ECO:0000313" key="2">
    <source>
        <dbReference type="EMBL" id="KAG0252766.1"/>
    </source>
</evidence>
<comment type="caution">
    <text evidence="2">The sequence shown here is derived from an EMBL/GenBank/DDBJ whole genome shotgun (WGS) entry which is preliminary data.</text>
</comment>
<proteinExistence type="predicted"/>
<keyword evidence="3" id="KW-1185">Reference proteome</keyword>
<dbReference type="Proteomes" id="UP000807716">
    <property type="component" value="Unassembled WGS sequence"/>
</dbReference>
<dbReference type="InterPro" id="IPR029058">
    <property type="entry name" value="AB_hydrolase_fold"/>
</dbReference>
<feature type="compositionally biased region" description="Basic and acidic residues" evidence="1">
    <location>
        <begin position="210"/>
        <end position="227"/>
    </location>
</feature>
<name>A0A9P6PV83_9FUNG</name>
<evidence type="ECO:0008006" key="4">
    <source>
        <dbReference type="Google" id="ProtNLM"/>
    </source>
</evidence>
<feature type="compositionally biased region" description="Basic and acidic residues" evidence="1">
    <location>
        <begin position="402"/>
        <end position="438"/>
    </location>
</feature>
<dbReference type="PANTHER" id="PTHR11440">
    <property type="entry name" value="LECITHIN-CHOLESTEROL ACYLTRANSFERASE-RELATED"/>
    <property type="match status" value="1"/>
</dbReference>
<gene>
    <name evidence="2" type="ORF">DFQ27_007867</name>
</gene>
<evidence type="ECO:0000313" key="3">
    <source>
        <dbReference type="Proteomes" id="UP000807716"/>
    </source>
</evidence>
<feature type="region of interest" description="Disordered" evidence="1">
    <location>
        <begin position="191"/>
        <end position="258"/>
    </location>
</feature>
<sequence>MHVHLCRLWHSGNTRTVHSLSTVTALQKKKNKATTTKKDLVFSPCPHTRLSANFHTTTSGWKKQTRIGVDHHSSDDDDPREDAVNKKKYKAARYPVVLCHGFSGFDSIGGNPDFRLDYWYGVRDVLEEIGCTVYAARVPPFACIKHRAQHLHDFLVRTVPAGTSVNLVGHSMGGLDCRYLISHLQPSLWKEQQNKREQQVEEGEEEDEHEHEHEHEQGQARDGDHARALTSRRKDKRQPQPQQQRQRPHYTVKSLTTLGTPHRGSPFADYVLSDLVGTSRLEWFWTAVEAVGLDRGGVLNLTTSYLQNEFNPNTPDDPRVQYFSYAAAFQPGLFSRFRFPWAVIMEREGPNDGLVSVASARWGTYIRTIENADHLDLMNWANLLAWSRARFPWILGGSSHDAQGRPKGLVETRSVEDGESDRGDYEKSSSSSKDKGGEDVPPLFNALQLYLEISDNLHKHGL</sequence>
<protein>
    <recommendedName>
        <fullName evidence="4">Triacylglycerol lipase</fullName>
    </recommendedName>
</protein>
<evidence type="ECO:0000256" key="1">
    <source>
        <dbReference type="SAM" id="MobiDB-lite"/>
    </source>
</evidence>
<organism evidence="2 3">
    <name type="scientific">Actinomortierella ambigua</name>
    <dbReference type="NCBI Taxonomy" id="1343610"/>
    <lineage>
        <taxon>Eukaryota</taxon>
        <taxon>Fungi</taxon>
        <taxon>Fungi incertae sedis</taxon>
        <taxon>Mucoromycota</taxon>
        <taxon>Mortierellomycotina</taxon>
        <taxon>Mortierellomycetes</taxon>
        <taxon>Mortierellales</taxon>
        <taxon>Mortierellaceae</taxon>
        <taxon>Actinomortierella</taxon>
    </lineage>
</organism>
<feature type="region of interest" description="Disordered" evidence="1">
    <location>
        <begin position="65"/>
        <end position="84"/>
    </location>
</feature>
<feature type="compositionally biased region" description="Acidic residues" evidence="1">
    <location>
        <begin position="200"/>
        <end position="209"/>
    </location>
</feature>
<reference evidence="2" key="1">
    <citation type="journal article" date="2020" name="Fungal Divers.">
        <title>Resolving the Mortierellaceae phylogeny through synthesis of multi-gene phylogenetics and phylogenomics.</title>
        <authorList>
            <person name="Vandepol N."/>
            <person name="Liber J."/>
            <person name="Desiro A."/>
            <person name="Na H."/>
            <person name="Kennedy M."/>
            <person name="Barry K."/>
            <person name="Grigoriev I.V."/>
            <person name="Miller A.N."/>
            <person name="O'Donnell K."/>
            <person name="Stajich J.E."/>
            <person name="Bonito G."/>
        </authorList>
    </citation>
    <scope>NUCLEOTIDE SEQUENCE</scope>
    <source>
        <strain evidence="2">BC1065</strain>
    </source>
</reference>
<dbReference type="OrthoDB" id="5592486at2759"/>
<dbReference type="AlphaFoldDB" id="A0A9P6PV83"/>
<dbReference type="SUPFAM" id="SSF53474">
    <property type="entry name" value="alpha/beta-Hydrolases"/>
    <property type="match status" value="1"/>
</dbReference>